<evidence type="ECO:0000313" key="4">
    <source>
        <dbReference type="EMBL" id="MCK7615903.1"/>
    </source>
</evidence>
<dbReference type="PANTHER" id="PTHR30349:SF94">
    <property type="entry name" value="INTEGRASE_RECOMBINASE HI_1414-RELATED"/>
    <property type="match status" value="1"/>
</dbReference>
<dbReference type="InterPro" id="IPR002104">
    <property type="entry name" value="Integrase_catalytic"/>
</dbReference>
<dbReference type="Proteomes" id="UP001431221">
    <property type="component" value="Unassembled WGS sequence"/>
</dbReference>
<dbReference type="PROSITE" id="PS51898">
    <property type="entry name" value="TYR_RECOMBINASE"/>
    <property type="match status" value="1"/>
</dbReference>
<keyword evidence="5" id="KW-1185">Reference proteome</keyword>
<dbReference type="InterPro" id="IPR013762">
    <property type="entry name" value="Integrase-like_cat_sf"/>
</dbReference>
<evidence type="ECO:0000259" key="3">
    <source>
        <dbReference type="PROSITE" id="PS51898"/>
    </source>
</evidence>
<accession>A0ABT0H2J1</accession>
<organism evidence="4 5">
    <name type="scientific">Roseibium sediminicola</name>
    <dbReference type="NCBI Taxonomy" id="2933272"/>
    <lineage>
        <taxon>Bacteria</taxon>
        <taxon>Pseudomonadati</taxon>
        <taxon>Pseudomonadota</taxon>
        <taxon>Alphaproteobacteria</taxon>
        <taxon>Hyphomicrobiales</taxon>
        <taxon>Stappiaceae</taxon>
        <taxon>Roseibium</taxon>
    </lineage>
</organism>
<sequence length="300" mass="34330">MASIRKRSGKYHVQVRRQGFPTQTKSFSQLKDAKEWARQKELEADRGELESTKADLKKYTLSDIITRYLNEVVPLKKQSVETITLNAFLRHPVCSKRLDLLTIADFAAYRDERLKTIAPISLKRQLAPISHAFEIARTEWGIPIRDNPVEKLTLKARDNRRERRLKDGEQEKLLEAARTRQNPLIENVVIFAIETGMRRGEILGLCWSQVDLKRRSVTILESKNGYSRTIPLTPGAFALLHSMKGEAEGENLRSERVFPLTANALRMAWERMLARTDIEDLHCETACNIDPVLGVIGVQN</sequence>
<dbReference type="RefSeq" id="WP_248159790.1">
    <property type="nucleotide sequence ID" value="NZ_JALNMJ010000034.1"/>
</dbReference>
<reference evidence="4" key="1">
    <citation type="submission" date="2022-04" db="EMBL/GenBank/DDBJ databases">
        <title>Roseibium sp. CAU 1639 isolated from mud.</title>
        <authorList>
            <person name="Kim W."/>
        </authorList>
    </citation>
    <scope>NUCLEOTIDE SEQUENCE</scope>
    <source>
        <strain evidence="4">CAU 1639</strain>
    </source>
</reference>
<name>A0ABT0H2J1_9HYPH</name>
<dbReference type="EMBL" id="JALNMJ010000034">
    <property type="protein sequence ID" value="MCK7615903.1"/>
    <property type="molecule type" value="Genomic_DNA"/>
</dbReference>
<feature type="domain" description="Tyr recombinase" evidence="3">
    <location>
        <begin position="160"/>
        <end position="300"/>
    </location>
</feature>
<dbReference type="SUPFAM" id="SSF56349">
    <property type="entry name" value="DNA breaking-rejoining enzymes"/>
    <property type="match status" value="1"/>
</dbReference>
<comment type="caution">
    <text evidence="4">The sequence shown here is derived from an EMBL/GenBank/DDBJ whole genome shotgun (WGS) entry which is preliminary data.</text>
</comment>
<dbReference type="CDD" id="cd00796">
    <property type="entry name" value="INT_Rci_Hp1_C"/>
    <property type="match status" value="1"/>
</dbReference>
<dbReference type="InterPro" id="IPR050090">
    <property type="entry name" value="Tyrosine_recombinase_XerCD"/>
</dbReference>
<gene>
    <name evidence="4" type="ORF">M0H32_27415</name>
</gene>
<protein>
    <submittedName>
        <fullName evidence="4">Site-specific integrase</fullName>
    </submittedName>
</protein>
<keyword evidence="2" id="KW-0233">DNA recombination</keyword>
<dbReference type="InterPro" id="IPR011010">
    <property type="entry name" value="DNA_brk_join_enz"/>
</dbReference>
<dbReference type="Gene3D" id="1.10.443.10">
    <property type="entry name" value="Intergrase catalytic core"/>
    <property type="match status" value="1"/>
</dbReference>
<evidence type="ECO:0000256" key="1">
    <source>
        <dbReference type="ARBA" id="ARBA00022908"/>
    </source>
</evidence>
<dbReference type="PANTHER" id="PTHR30349">
    <property type="entry name" value="PHAGE INTEGRASE-RELATED"/>
    <property type="match status" value="1"/>
</dbReference>
<proteinExistence type="predicted"/>
<evidence type="ECO:0000313" key="5">
    <source>
        <dbReference type="Proteomes" id="UP001431221"/>
    </source>
</evidence>
<keyword evidence="1" id="KW-0229">DNA integration</keyword>
<dbReference type="Pfam" id="PF00589">
    <property type="entry name" value="Phage_integrase"/>
    <property type="match status" value="1"/>
</dbReference>
<evidence type="ECO:0000256" key="2">
    <source>
        <dbReference type="ARBA" id="ARBA00023172"/>
    </source>
</evidence>